<evidence type="ECO:0000313" key="3">
    <source>
        <dbReference type="WBParaSite" id="HPBE_0000512501-mRNA-1"/>
    </source>
</evidence>
<sequence length="121" mass="13925">MKGERVFKPLMFNDDDLSGFIQELCVNLHKETETVYFVDVNKKRFSTTSYCFNQLSVNVPNGTTLVIAEYYDGIVFQKPTIPMQKGRQSLWDVHALLMRYGKNGDPDSNHPMFLTVNRLIG</sequence>
<name>A0A183FF70_HELPZ</name>
<organism evidence="2 3">
    <name type="scientific">Heligmosomoides polygyrus</name>
    <name type="common">Parasitic roundworm</name>
    <dbReference type="NCBI Taxonomy" id="6339"/>
    <lineage>
        <taxon>Eukaryota</taxon>
        <taxon>Metazoa</taxon>
        <taxon>Ecdysozoa</taxon>
        <taxon>Nematoda</taxon>
        <taxon>Chromadorea</taxon>
        <taxon>Rhabditida</taxon>
        <taxon>Rhabditina</taxon>
        <taxon>Rhabditomorpha</taxon>
        <taxon>Strongyloidea</taxon>
        <taxon>Heligmosomidae</taxon>
        <taxon>Heligmosomoides</taxon>
    </lineage>
</organism>
<dbReference type="EMBL" id="UZAH01025418">
    <property type="protein sequence ID" value="VDO63491.1"/>
    <property type="molecule type" value="Genomic_DNA"/>
</dbReference>
<evidence type="ECO:0000313" key="2">
    <source>
        <dbReference type="Proteomes" id="UP000050761"/>
    </source>
</evidence>
<evidence type="ECO:0000313" key="1">
    <source>
        <dbReference type="EMBL" id="VDO63491.1"/>
    </source>
</evidence>
<dbReference type="OrthoDB" id="16041at2759"/>
<accession>A0A183FF70</accession>
<proteinExistence type="predicted"/>
<reference evidence="3" key="2">
    <citation type="submission" date="2019-09" db="UniProtKB">
        <authorList>
            <consortium name="WormBaseParasite"/>
        </authorList>
    </citation>
    <scope>IDENTIFICATION</scope>
</reference>
<dbReference type="AlphaFoldDB" id="A0A183FF70"/>
<gene>
    <name evidence="1" type="ORF">HPBE_LOCUS5126</name>
</gene>
<dbReference type="Proteomes" id="UP000050761">
    <property type="component" value="Unassembled WGS sequence"/>
</dbReference>
<protein>
    <submittedName>
        <fullName evidence="3">Phage protein</fullName>
    </submittedName>
</protein>
<dbReference type="WBParaSite" id="HPBE_0000512501-mRNA-1">
    <property type="protein sequence ID" value="HPBE_0000512501-mRNA-1"/>
    <property type="gene ID" value="HPBE_0000512501"/>
</dbReference>
<reference evidence="1 2" key="1">
    <citation type="submission" date="2018-11" db="EMBL/GenBank/DDBJ databases">
        <authorList>
            <consortium name="Pathogen Informatics"/>
        </authorList>
    </citation>
    <scope>NUCLEOTIDE SEQUENCE [LARGE SCALE GENOMIC DNA]</scope>
</reference>
<accession>A0A3P7WR26</accession>
<keyword evidence="2" id="KW-1185">Reference proteome</keyword>